<dbReference type="PANTHER" id="PTHR34118">
    <property type="entry name" value="NF-KAPPA-B INHIBITOR-LIKE PROTEIN-RELATED"/>
    <property type="match status" value="1"/>
</dbReference>
<evidence type="ECO:0000313" key="2">
    <source>
        <dbReference type="Proteomes" id="UP000075243"/>
    </source>
</evidence>
<keyword evidence="2" id="KW-1185">Reference proteome</keyword>
<feature type="non-terminal residue" evidence="1">
    <location>
        <position position="1"/>
    </location>
</feature>
<dbReference type="PANTHER" id="PTHR34118:SF1">
    <property type="entry name" value="NF-KAPPA-B INHIBITOR-LIKE PROTEIN"/>
    <property type="match status" value="1"/>
</dbReference>
<dbReference type="AlphaFoldDB" id="A0A151RMY8"/>
<evidence type="ECO:0000313" key="1">
    <source>
        <dbReference type="EMBL" id="KYP43888.1"/>
    </source>
</evidence>
<gene>
    <name evidence="1" type="ORF">KK1_034621</name>
</gene>
<dbReference type="STRING" id="3821.A0A151RMY8"/>
<dbReference type="EMBL" id="KQ483648">
    <property type="protein sequence ID" value="KYP43888.1"/>
    <property type="molecule type" value="Genomic_DNA"/>
</dbReference>
<dbReference type="Proteomes" id="UP000075243">
    <property type="component" value="Unassembled WGS sequence"/>
</dbReference>
<proteinExistence type="predicted"/>
<name>A0A151RMY8_CAJCA</name>
<dbReference type="Gramene" id="C.cajan_31736.t">
    <property type="protein sequence ID" value="C.cajan_31736.t"/>
    <property type="gene ID" value="C.cajan_31736"/>
</dbReference>
<organism evidence="1 2">
    <name type="scientific">Cajanus cajan</name>
    <name type="common">Pigeon pea</name>
    <name type="synonym">Cajanus indicus</name>
    <dbReference type="NCBI Taxonomy" id="3821"/>
    <lineage>
        <taxon>Eukaryota</taxon>
        <taxon>Viridiplantae</taxon>
        <taxon>Streptophyta</taxon>
        <taxon>Embryophyta</taxon>
        <taxon>Tracheophyta</taxon>
        <taxon>Spermatophyta</taxon>
        <taxon>Magnoliopsida</taxon>
        <taxon>eudicotyledons</taxon>
        <taxon>Gunneridae</taxon>
        <taxon>Pentapetalae</taxon>
        <taxon>rosids</taxon>
        <taxon>fabids</taxon>
        <taxon>Fabales</taxon>
        <taxon>Fabaceae</taxon>
        <taxon>Papilionoideae</taxon>
        <taxon>50 kb inversion clade</taxon>
        <taxon>NPAAA clade</taxon>
        <taxon>indigoferoid/millettioid clade</taxon>
        <taxon>Phaseoleae</taxon>
        <taxon>Cajanus</taxon>
    </lineage>
</organism>
<accession>A0A151RMY8</accession>
<protein>
    <submittedName>
        <fullName evidence="1">Uncharacterized protein</fullName>
    </submittedName>
</protein>
<sequence length="77" mass="9161">PRLVIPTTNFELWVLSHQHFTNNFFDFQLVPAMLGMFVYKAPVLVQVYRDNEKKTWMAHVTKIYICFHQTVFPTSNI</sequence>
<reference evidence="1" key="1">
    <citation type="journal article" date="2012" name="Nat. Biotechnol.">
        <title>Draft genome sequence of pigeonpea (Cajanus cajan), an orphan legume crop of resource-poor farmers.</title>
        <authorList>
            <person name="Varshney R.K."/>
            <person name="Chen W."/>
            <person name="Li Y."/>
            <person name="Bharti A.K."/>
            <person name="Saxena R.K."/>
            <person name="Schlueter J.A."/>
            <person name="Donoghue M.T."/>
            <person name="Azam S."/>
            <person name="Fan G."/>
            <person name="Whaley A.M."/>
            <person name="Farmer A.D."/>
            <person name="Sheridan J."/>
            <person name="Iwata A."/>
            <person name="Tuteja R."/>
            <person name="Penmetsa R.V."/>
            <person name="Wu W."/>
            <person name="Upadhyaya H.D."/>
            <person name="Yang S.P."/>
            <person name="Shah T."/>
            <person name="Saxena K.B."/>
            <person name="Michael T."/>
            <person name="McCombie W.R."/>
            <person name="Yang B."/>
            <person name="Zhang G."/>
            <person name="Yang H."/>
            <person name="Wang J."/>
            <person name="Spillane C."/>
            <person name="Cook D.R."/>
            <person name="May G.D."/>
            <person name="Xu X."/>
            <person name="Jackson S.A."/>
        </authorList>
    </citation>
    <scope>NUCLEOTIDE SEQUENCE [LARGE SCALE GENOMIC DNA]</scope>
</reference>